<keyword evidence="9" id="KW-1185">Reference proteome</keyword>
<dbReference type="Pfam" id="PF00916">
    <property type="entry name" value="Sulfate_transp"/>
    <property type="match status" value="1"/>
</dbReference>
<feature type="transmembrane region" description="Helical" evidence="6">
    <location>
        <begin position="286"/>
        <end position="305"/>
    </location>
</feature>
<dbReference type="CDD" id="cd07042">
    <property type="entry name" value="STAS_SulP_like_sulfate_transporter"/>
    <property type="match status" value="1"/>
</dbReference>
<feature type="region of interest" description="Disordered" evidence="5">
    <location>
        <begin position="569"/>
        <end position="606"/>
    </location>
</feature>
<accession>A0ABP0EZ76</accession>
<dbReference type="Proteomes" id="UP001642483">
    <property type="component" value="Unassembled WGS sequence"/>
</dbReference>
<evidence type="ECO:0000256" key="5">
    <source>
        <dbReference type="SAM" id="MobiDB-lite"/>
    </source>
</evidence>
<dbReference type="InterPro" id="IPR011547">
    <property type="entry name" value="SLC26A/SulP_dom"/>
</dbReference>
<evidence type="ECO:0000256" key="3">
    <source>
        <dbReference type="ARBA" id="ARBA00022989"/>
    </source>
</evidence>
<feature type="transmembrane region" description="Helical" evidence="6">
    <location>
        <begin position="207"/>
        <end position="227"/>
    </location>
</feature>
<dbReference type="InterPro" id="IPR002645">
    <property type="entry name" value="STAS_dom"/>
</dbReference>
<dbReference type="Gene3D" id="3.30.750.24">
    <property type="entry name" value="STAS domain"/>
    <property type="match status" value="1"/>
</dbReference>
<dbReference type="PROSITE" id="PS50801">
    <property type="entry name" value="STAS"/>
    <property type="match status" value="1"/>
</dbReference>
<evidence type="ECO:0000259" key="7">
    <source>
        <dbReference type="PROSITE" id="PS50801"/>
    </source>
</evidence>
<feature type="compositionally biased region" description="Basic and acidic residues" evidence="5">
    <location>
        <begin position="569"/>
        <end position="581"/>
    </location>
</feature>
<proteinExistence type="predicted"/>
<feature type="transmembrane region" description="Helical" evidence="6">
    <location>
        <begin position="179"/>
        <end position="201"/>
    </location>
</feature>
<keyword evidence="2 6" id="KW-0812">Transmembrane</keyword>
<dbReference type="PANTHER" id="PTHR11814">
    <property type="entry name" value="SULFATE TRANSPORTER"/>
    <property type="match status" value="1"/>
</dbReference>
<evidence type="ECO:0000313" key="9">
    <source>
        <dbReference type="Proteomes" id="UP001642483"/>
    </source>
</evidence>
<feature type="transmembrane region" description="Helical" evidence="6">
    <location>
        <begin position="337"/>
        <end position="360"/>
    </location>
</feature>
<protein>
    <recommendedName>
        <fullName evidence="7">STAS domain-containing protein</fullName>
    </recommendedName>
</protein>
<keyword evidence="4 6" id="KW-0472">Membrane</keyword>
<sequence length="749" mass="81742">MHNNTVTEYEFREEFDYHAPEEKPLKVKVKEAVSCTPSRCRKFIFGFLPILTWLPNYSVKQYLPGDIIGGVTTAIVRIPQSLAYGLLAGVDPINGMYTAFFSPLVYTFLGTSKHVSVGTFAVVSLMMGSALDKYLAANPYQGMVSNATIETTMGTTTAATELSTDTGEAMYKLAIISSLTLLVGLMQIIMGALNLGFIALFLSDPLVAGYTTGAALFVFTAQVKYFFGINLHRHQAPFALVKTYIELFTRITETQPAEVIISVLTIVLLYPVKLINIKYKKQLRSIPIPMELIIVIIATIVSANVDLKALYGVEVVGTIPSGLPAPDVPNVSTWPSLIADAFSISIVSFAITVSVGKLFAKRHGYKIAPNQELLALGISQLSCAFFQGHACSGSLARSSVKESSGTKTQFSDIPSCVVIVLVLLFIGPMLSPLPVACLSSIIIVNIRTLFNQFFDLPRLWRLCKFDFAVWVLTFTAVALLGVDLGLAVGVLGLLVTVVLRVYHPSVTVRGVLGNTELYRDVDKFTKADEVEGVKIVRFPQSPFFGNKNVLEQVCASLLTAHKRCEERAERARSRQQNDCEQSRPLLDQDSSENEQASSPEKITNGKIINGKASNGCSLDDYVLVIDPHTGNAAFGDAKQVIDKQTDASVTPQSSSVSSLGEIGLNKEHCFHTVIFDCSGWTFIDIMGMEIVKQICNELKSVKLRVFLAGLQPPVFEKLTKVGVLNEEDGIAIPFPTVRFAVQAALNRNM</sequence>
<name>A0ABP0EZ76_CLALP</name>
<keyword evidence="3 6" id="KW-1133">Transmembrane helix</keyword>
<comment type="caution">
    <text evidence="8">The sequence shown here is derived from an EMBL/GenBank/DDBJ whole genome shotgun (WGS) entry which is preliminary data.</text>
</comment>
<evidence type="ECO:0000313" key="8">
    <source>
        <dbReference type="EMBL" id="CAK8671886.1"/>
    </source>
</evidence>
<feature type="transmembrane region" description="Helical" evidence="6">
    <location>
        <begin position="417"/>
        <end position="447"/>
    </location>
</feature>
<dbReference type="InterPro" id="IPR036513">
    <property type="entry name" value="STAS_dom_sf"/>
</dbReference>
<evidence type="ECO:0000256" key="6">
    <source>
        <dbReference type="SAM" id="Phobius"/>
    </source>
</evidence>
<evidence type="ECO:0000256" key="1">
    <source>
        <dbReference type="ARBA" id="ARBA00004141"/>
    </source>
</evidence>
<organism evidence="8 9">
    <name type="scientific">Clavelina lepadiformis</name>
    <name type="common">Light-bulb sea squirt</name>
    <name type="synonym">Ascidia lepadiformis</name>
    <dbReference type="NCBI Taxonomy" id="159417"/>
    <lineage>
        <taxon>Eukaryota</taxon>
        <taxon>Metazoa</taxon>
        <taxon>Chordata</taxon>
        <taxon>Tunicata</taxon>
        <taxon>Ascidiacea</taxon>
        <taxon>Aplousobranchia</taxon>
        <taxon>Clavelinidae</taxon>
        <taxon>Clavelina</taxon>
    </lineage>
</organism>
<dbReference type="NCBIfam" id="TIGR00815">
    <property type="entry name" value="sulP"/>
    <property type="match status" value="1"/>
</dbReference>
<gene>
    <name evidence="8" type="ORF">CVLEPA_LOCUS916</name>
</gene>
<evidence type="ECO:0000256" key="2">
    <source>
        <dbReference type="ARBA" id="ARBA00022692"/>
    </source>
</evidence>
<comment type="subcellular location">
    <subcellularLocation>
        <location evidence="1">Membrane</location>
        <topology evidence="1">Multi-pass membrane protein</topology>
    </subcellularLocation>
</comment>
<reference evidence="8 9" key="1">
    <citation type="submission" date="2024-02" db="EMBL/GenBank/DDBJ databases">
        <authorList>
            <person name="Daric V."/>
            <person name="Darras S."/>
        </authorList>
    </citation>
    <scope>NUCLEOTIDE SEQUENCE [LARGE SCALE GENOMIC DNA]</scope>
</reference>
<dbReference type="EMBL" id="CAWYQH010000001">
    <property type="protein sequence ID" value="CAK8671886.1"/>
    <property type="molecule type" value="Genomic_DNA"/>
</dbReference>
<evidence type="ECO:0000256" key="4">
    <source>
        <dbReference type="ARBA" id="ARBA00023136"/>
    </source>
</evidence>
<dbReference type="Pfam" id="PF01740">
    <property type="entry name" value="STAS"/>
    <property type="match status" value="1"/>
</dbReference>
<dbReference type="InterPro" id="IPR001902">
    <property type="entry name" value="SLC26A/SulP_fam"/>
</dbReference>
<feature type="domain" description="STAS" evidence="7">
    <location>
        <begin position="673"/>
        <end position="744"/>
    </location>
</feature>
<dbReference type="SUPFAM" id="SSF52091">
    <property type="entry name" value="SpoIIaa-like"/>
    <property type="match status" value="1"/>
</dbReference>
<feature type="transmembrane region" description="Helical" evidence="6">
    <location>
        <begin position="467"/>
        <end position="499"/>
    </location>
</feature>